<name>A0A2K3KDK5_TRIPR</name>
<accession>A0A2K3KDK5</accession>
<dbReference type="Proteomes" id="UP000236291">
    <property type="component" value="Unassembled WGS sequence"/>
</dbReference>
<dbReference type="AlphaFoldDB" id="A0A2K3KDK5"/>
<protein>
    <submittedName>
        <fullName evidence="1">Uncharacterized protein</fullName>
    </submittedName>
</protein>
<reference evidence="1 2" key="1">
    <citation type="journal article" date="2014" name="Am. J. Bot.">
        <title>Genome assembly and annotation for red clover (Trifolium pratense; Fabaceae).</title>
        <authorList>
            <person name="Istvanek J."/>
            <person name="Jaros M."/>
            <person name="Krenek A."/>
            <person name="Repkova J."/>
        </authorList>
    </citation>
    <scope>NUCLEOTIDE SEQUENCE [LARGE SCALE GENOMIC DNA]</scope>
    <source>
        <strain evidence="2">cv. Tatra</strain>
        <tissue evidence="1">Young leaves</tissue>
    </source>
</reference>
<gene>
    <name evidence="1" type="ORF">L195_g062081</name>
</gene>
<organism evidence="1 2">
    <name type="scientific">Trifolium pratense</name>
    <name type="common">Red clover</name>
    <dbReference type="NCBI Taxonomy" id="57577"/>
    <lineage>
        <taxon>Eukaryota</taxon>
        <taxon>Viridiplantae</taxon>
        <taxon>Streptophyta</taxon>
        <taxon>Embryophyta</taxon>
        <taxon>Tracheophyta</taxon>
        <taxon>Spermatophyta</taxon>
        <taxon>Magnoliopsida</taxon>
        <taxon>eudicotyledons</taxon>
        <taxon>Gunneridae</taxon>
        <taxon>Pentapetalae</taxon>
        <taxon>rosids</taxon>
        <taxon>fabids</taxon>
        <taxon>Fabales</taxon>
        <taxon>Fabaceae</taxon>
        <taxon>Papilionoideae</taxon>
        <taxon>50 kb inversion clade</taxon>
        <taxon>NPAAA clade</taxon>
        <taxon>Hologalegina</taxon>
        <taxon>IRL clade</taxon>
        <taxon>Trifolieae</taxon>
        <taxon>Trifolium</taxon>
    </lineage>
</organism>
<dbReference type="EMBL" id="ASHM01164986">
    <property type="protein sequence ID" value="PNX64366.1"/>
    <property type="molecule type" value="Genomic_DNA"/>
</dbReference>
<proteinExistence type="predicted"/>
<comment type="caution">
    <text evidence="1">The sequence shown here is derived from an EMBL/GenBank/DDBJ whole genome shotgun (WGS) entry which is preliminary data.</text>
</comment>
<reference evidence="1 2" key="2">
    <citation type="journal article" date="2017" name="Front. Plant Sci.">
        <title>Gene Classification and Mining of Molecular Markers Useful in Red Clover (Trifolium pratense) Breeding.</title>
        <authorList>
            <person name="Istvanek J."/>
            <person name="Dluhosova J."/>
            <person name="Dluhos P."/>
            <person name="Patkova L."/>
            <person name="Nedelnik J."/>
            <person name="Repkova J."/>
        </authorList>
    </citation>
    <scope>NUCLEOTIDE SEQUENCE [LARGE SCALE GENOMIC DNA]</scope>
    <source>
        <strain evidence="2">cv. Tatra</strain>
        <tissue evidence="1">Young leaves</tissue>
    </source>
</reference>
<feature type="non-terminal residue" evidence="1">
    <location>
        <position position="1"/>
    </location>
</feature>
<sequence>ALLSTWLLSIEAFTEKSRKLGKESACHEALLPLE</sequence>
<evidence type="ECO:0000313" key="2">
    <source>
        <dbReference type="Proteomes" id="UP000236291"/>
    </source>
</evidence>
<evidence type="ECO:0000313" key="1">
    <source>
        <dbReference type="EMBL" id="PNX64366.1"/>
    </source>
</evidence>